<name>A0A645AJK4_9ZZZZ</name>
<evidence type="ECO:0000256" key="11">
    <source>
        <dbReference type="ARBA" id="ARBA00047594"/>
    </source>
</evidence>
<evidence type="ECO:0000256" key="10">
    <source>
        <dbReference type="ARBA" id="ARBA00032707"/>
    </source>
</evidence>
<feature type="transmembrane region" description="Helical" evidence="12">
    <location>
        <begin position="33"/>
        <end position="51"/>
    </location>
</feature>
<keyword evidence="8 12" id="KW-1133">Transmembrane helix</keyword>
<keyword evidence="5" id="KW-1003">Cell membrane</keyword>
<accession>A0A645AJK4</accession>
<evidence type="ECO:0000256" key="9">
    <source>
        <dbReference type="ARBA" id="ARBA00023136"/>
    </source>
</evidence>
<evidence type="ECO:0000256" key="2">
    <source>
        <dbReference type="ARBA" id="ARBA00010621"/>
    </source>
</evidence>
<keyword evidence="6 12" id="KW-0812">Transmembrane</keyword>
<comment type="subcellular location">
    <subcellularLocation>
        <location evidence="1">Cell membrane</location>
        <topology evidence="1">Multi-pass membrane protein</topology>
    </subcellularLocation>
</comment>
<evidence type="ECO:0000256" key="8">
    <source>
        <dbReference type="ARBA" id="ARBA00022989"/>
    </source>
</evidence>
<evidence type="ECO:0000256" key="7">
    <source>
        <dbReference type="ARBA" id="ARBA00022801"/>
    </source>
</evidence>
<evidence type="ECO:0000313" key="13">
    <source>
        <dbReference type="EMBL" id="MPM52918.1"/>
    </source>
</evidence>
<dbReference type="PANTHER" id="PTHR30622:SF2">
    <property type="entry name" value="UNDECAPRENYL-DIPHOSPHATASE"/>
    <property type="match status" value="1"/>
</dbReference>
<gene>
    <name evidence="13" type="primary">uppP_32</name>
    <name evidence="13" type="ORF">SDC9_99682</name>
</gene>
<dbReference type="EC" id="3.6.1.27" evidence="3"/>
<comment type="similarity">
    <text evidence="2">Belongs to the UppP family.</text>
</comment>
<evidence type="ECO:0000256" key="4">
    <source>
        <dbReference type="ARBA" id="ARBA00021581"/>
    </source>
</evidence>
<comment type="caution">
    <text evidence="13">The sequence shown here is derived from an EMBL/GenBank/DDBJ whole genome shotgun (WGS) entry which is preliminary data.</text>
</comment>
<dbReference type="InterPro" id="IPR003824">
    <property type="entry name" value="UppP"/>
</dbReference>
<sequence>MGFTQLVAVIPGISRSGSTITAGLATGFKRDYAVKYSFILSLPATLAAGLLELSDTVKSGGLPENMTPYLIGMIAAAVAGWFSIAAVRALVKNAHFKYFAYYCFVVGTATIIYFGLIA</sequence>
<evidence type="ECO:0000256" key="6">
    <source>
        <dbReference type="ARBA" id="ARBA00022692"/>
    </source>
</evidence>
<evidence type="ECO:0000256" key="5">
    <source>
        <dbReference type="ARBA" id="ARBA00022475"/>
    </source>
</evidence>
<comment type="catalytic activity">
    <reaction evidence="11">
        <text>di-trans,octa-cis-undecaprenyl diphosphate + H2O = di-trans,octa-cis-undecaprenyl phosphate + phosphate + H(+)</text>
        <dbReference type="Rhea" id="RHEA:28094"/>
        <dbReference type="ChEBI" id="CHEBI:15377"/>
        <dbReference type="ChEBI" id="CHEBI:15378"/>
        <dbReference type="ChEBI" id="CHEBI:43474"/>
        <dbReference type="ChEBI" id="CHEBI:58405"/>
        <dbReference type="ChEBI" id="CHEBI:60392"/>
        <dbReference type="EC" id="3.6.1.27"/>
    </reaction>
</comment>
<organism evidence="13">
    <name type="scientific">bioreactor metagenome</name>
    <dbReference type="NCBI Taxonomy" id="1076179"/>
    <lineage>
        <taxon>unclassified sequences</taxon>
        <taxon>metagenomes</taxon>
        <taxon>ecological metagenomes</taxon>
    </lineage>
</organism>
<proteinExistence type="inferred from homology"/>
<dbReference type="GO" id="GO:0050380">
    <property type="term" value="F:undecaprenyl-diphosphatase activity"/>
    <property type="evidence" value="ECO:0007669"/>
    <property type="project" value="UniProtKB-EC"/>
</dbReference>
<feature type="transmembrane region" description="Helical" evidence="12">
    <location>
        <begin position="98"/>
        <end position="117"/>
    </location>
</feature>
<keyword evidence="7 13" id="KW-0378">Hydrolase</keyword>
<dbReference type="GO" id="GO:0005886">
    <property type="term" value="C:plasma membrane"/>
    <property type="evidence" value="ECO:0007669"/>
    <property type="project" value="UniProtKB-SubCell"/>
</dbReference>
<dbReference type="EMBL" id="VSSQ01014089">
    <property type="protein sequence ID" value="MPM52918.1"/>
    <property type="molecule type" value="Genomic_DNA"/>
</dbReference>
<evidence type="ECO:0000256" key="3">
    <source>
        <dbReference type="ARBA" id="ARBA00012374"/>
    </source>
</evidence>
<dbReference type="AlphaFoldDB" id="A0A645AJK4"/>
<evidence type="ECO:0000256" key="12">
    <source>
        <dbReference type="SAM" id="Phobius"/>
    </source>
</evidence>
<dbReference type="PANTHER" id="PTHR30622">
    <property type="entry name" value="UNDECAPRENYL-DIPHOSPHATASE"/>
    <property type="match status" value="1"/>
</dbReference>
<keyword evidence="9 12" id="KW-0472">Membrane</keyword>
<reference evidence="13" key="1">
    <citation type="submission" date="2019-08" db="EMBL/GenBank/DDBJ databases">
        <authorList>
            <person name="Kucharzyk K."/>
            <person name="Murdoch R.W."/>
            <person name="Higgins S."/>
            <person name="Loffler F."/>
        </authorList>
    </citation>
    <scope>NUCLEOTIDE SEQUENCE</scope>
</reference>
<protein>
    <recommendedName>
        <fullName evidence="4">Undecaprenyl-diphosphatase</fullName>
        <ecNumber evidence="3">3.6.1.27</ecNumber>
    </recommendedName>
    <alternativeName>
        <fullName evidence="10">Undecaprenyl pyrophosphate phosphatase</fullName>
    </alternativeName>
</protein>
<feature type="transmembrane region" description="Helical" evidence="12">
    <location>
        <begin position="71"/>
        <end position="91"/>
    </location>
</feature>
<evidence type="ECO:0000256" key="1">
    <source>
        <dbReference type="ARBA" id="ARBA00004651"/>
    </source>
</evidence>
<dbReference type="Pfam" id="PF02673">
    <property type="entry name" value="BacA"/>
    <property type="match status" value="1"/>
</dbReference>